<dbReference type="Ensembl" id="ENSEBUT00000021888.1">
    <property type="protein sequence ID" value="ENSEBUP00000021312.1"/>
    <property type="gene ID" value="ENSEBUG00000013166.1"/>
</dbReference>
<dbReference type="AlphaFoldDB" id="A0A8C4QYZ7"/>
<feature type="domain" description="BEN" evidence="7">
    <location>
        <begin position="389"/>
        <end position="491"/>
    </location>
</feature>
<dbReference type="GO" id="GO:0003714">
    <property type="term" value="F:transcription corepressor activity"/>
    <property type="evidence" value="ECO:0007669"/>
    <property type="project" value="InterPro"/>
</dbReference>
<keyword evidence="2" id="KW-0678">Repressor</keyword>
<dbReference type="PANTHER" id="PTHR35346">
    <property type="entry name" value="BEN DOMAIN-CONTAINING PROTEIN 6"/>
    <property type="match status" value="1"/>
</dbReference>
<feature type="region of interest" description="Disordered" evidence="6">
    <location>
        <begin position="161"/>
        <end position="206"/>
    </location>
</feature>
<evidence type="ECO:0000256" key="4">
    <source>
        <dbReference type="ARBA" id="ARBA00023163"/>
    </source>
</evidence>
<name>A0A8C4QYZ7_EPTBU</name>
<dbReference type="Gene3D" id="1.10.10.2590">
    <property type="entry name" value="BEN domain"/>
    <property type="match status" value="1"/>
</dbReference>
<protein>
    <recommendedName>
        <fullName evidence="7">BEN domain-containing protein</fullName>
    </recommendedName>
</protein>
<dbReference type="InterPro" id="IPR037496">
    <property type="entry name" value="BEND6-like"/>
</dbReference>
<dbReference type="GO" id="GO:0003677">
    <property type="term" value="F:DNA binding"/>
    <property type="evidence" value="ECO:0007669"/>
    <property type="project" value="InterPro"/>
</dbReference>
<keyword evidence="3" id="KW-0805">Transcription regulation</keyword>
<dbReference type="SMART" id="SM01025">
    <property type="entry name" value="BEN"/>
    <property type="match status" value="1"/>
</dbReference>
<keyword evidence="9" id="KW-1185">Reference proteome</keyword>
<dbReference type="GeneTree" id="ENSGT00750000118756"/>
<dbReference type="Proteomes" id="UP000694388">
    <property type="component" value="Unplaced"/>
</dbReference>
<dbReference type="Ensembl" id="ENSEBUT00000021909.1">
    <property type="protein sequence ID" value="ENSEBUP00000021333.1"/>
    <property type="gene ID" value="ENSEBUG00000013166.1"/>
</dbReference>
<evidence type="ECO:0000256" key="2">
    <source>
        <dbReference type="ARBA" id="ARBA00022491"/>
    </source>
</evidence>
<dbReference type="PANTHER" id="PTHR35346:SF1">
    <property type="entry name" value="BEN DOMAIN-CONTAINING PROTEIN 6"/>
    <property type="match status" value="1"/>
</dbReference>
<dbReference type="GO" id="GO:0005634">
    <property type="term" value="C:nucleus"/>
    <property type="evidence" value="ECO:0007669"/>
    <property type="project" value="UniProtKB-SubCell"/>
</dbReference>
<evidence type="ECO:0000313" key="9">
    <source>
        <dbReference type="Proteomes" id="UP000694388"/>
    </source>
</evidence>
<keyword evidence="4" id="KW-0804">Transcription</keyword>
<feature type="compositionally biased region" description="Basic residues" evidence="6">
    <location>
        <begin position="179"/>
        <end position="189"/>
    </location>
</feature>
<keyword evidence="5" id="KW-0539">Nucleus</keyword>
<reference evidence="8" key="1">
    <citation type="submission" date="2025-05" db="UniProtKB">
        <authorList>
            <consortium name="Ensembl"/>
        </authorList>
    </citation>
    <scope>IDENTIFICATION</scope>
</reference>
<evidence type="ECO:0000256" key="6">
    <source>
        <dbReference type="SAM" id="MobiDB-lite"/>
    </source>
</evidence>
<dbReference type="GO" id="GO:0045746">
    <property type="term" value="P:negative regulation of Notch signaling pathway"/>
    <property type="evidence" value="ECO:0007669"/>
    <property type="project" value="InterPro"/>
</dbReference>
<comment type="subcellular location">
    <subcellularLocation>
        <location evidence="1">Nucleus</location>
    </subcellularLocation>
</comment>
<dbReference type="GO" id="GO:0045666">
    <property type="term" value="P:positive regulation of neuron differentiation"/>
    <property type="evidence" value="ECO:0007669"/>
    <property type="project" value="InterPro"/>
</dbReference>
<evidence type="ECO:0000256" key="3">
    <source>
        <dbReference type="ARBA" id="ARBA00023015"/>
    </source>
</evidence>
<evidence type="ECO:0000313" key="8">
    <source>
        <dbReference type="Ensembl" id="ENSEBUP00000021333.1"/>
    </source>
</evidence>
<dbReference type="PROSITE" id="PS51457">
    <property type="entry name" value="BEN"/>
    <property type="match status" value="1"/>
</dbReference>
<dbReference type="Pfam" id="PF10523">
    <property type="entry name" value="BEN"/>
    <property type="match status" value="1"/>
</dbReference>
<accession>A0A8C4QYZ7</accession>
<sequence length="505" mass="56312">MNGDSEDHARSSDIYILGRGPVGTAKCLPSAGRLTELVGTKGSQGRRQRGTGRGDEAMKVCWRGAGLMAGPAGGQSVIRQDGTYEDGSLQNKSKEELICIIFDLRSENRQLKNNLRCLTGLERLAERVERLVGQTENLLNTPESWEACPSNADHSWLEDCHEQDSGQLQQNTTTGRPCGPKRKRVHHHPSTIPHDEGGQHQNGSAANKPEALFQNRKEKEDEQERSAFAADFFAAEKSNLHFVQHTENEVGEPDMCDGNEGQVFTAQNLSPIKQEQENLQDECSGEKHDGQVRCAENTEQRFAAVGLVKREPDCAQTMGIYYHTRHGERVQTKAEAEPGNWVEERTLERAVVRNGEIENGLWSCDAGPCVSGDEYLSNEIYRRQPNIPDIDVTTSLSDCLPEEVLRQCWASESPQKMTNRLLSGLYTREFMASHSVTGAAFSRHPHSAKPALPPKHLKGIIDMVLHFFPTETMSQVKSYIRQKLQNECKGLRKRSAAVLQHAHDP</sequence>
<dbReference type="InterPro" id="IPR018379">
    <property type="entry name" value="BEN_domain"/>
</dbReference>
<proteinExistence type="predicted"/>
<organism evidence="8 9">
    <name type="scientific">Eptatretus burgeri</name>
    <name type="common">Inshore hagfish</name>
    <dbReference type="NCBI Taxonomy" id="7764"/>
    <lineage>
        <taxon>Eukaryota</taxon>
        <taxon>Metazoa</taxon>
        <taxon>Chordata</taxon>
        <taxon>Craniata</taxon>
        <taxon>Vertebrata</taxon>
        <taxon>Cyclostomata</taxon>
        <taxon>Myxini</taxon>
        <taxon>Myxiniformes</taxon>
        <taxon>Myxinidae</taxon>
        <taxon>Eptatretinae</taxon>
        <taxon>Eptatretus</taxon>
    </lineage>
</organism>
<evidence type="ECO:0000256" key="5">
    <source>
        <dbReference type="ARBA" id="ARBA00023242"/>
    </source>
</evidence>
<evidence type="ECO:0000259" key="7">
    <source>
        <dbReference type="PROSITE" id="PS51457"/>
    </source>
</evidence>
<evidence type="ECO:0000256" key="1">
    <source>
        <dbReference type="ARBA" id="ARBA00004123"/>
    </source>
</evidence>
<feature type="compositionally biased region" description="Polar residues" evidence="6">
    <location>
        <begin position="165"/>
        <end position="175"/>
    </location>
</feature>